<evidence type="ECO:0000256" key="8">
    <source>
        <dbReference type="ARBA" id="ARBA00023242"/>
    </source>
</evidence>
<dbReference type="PANTHER" id="PTHR11361">
    <property type="entry name" value="DNA MISMATCH REPAIR PROTEIN MUTS FAMILY MEMBER"/>
    <property type="match status" value="1"/>
</dbReference>
<keyword evidence="7" id="KW-0238">DNA-binding</keyword>
<evidence type="ECO:0000256" key="5">
    <source>
        <dbReference type="ARBA" id="ARBA00022741"/>
    </source>
</evidence>
<dbReference type="Gene3D" id="1.10.1420.10">
    <property type="match status" value="1"/>
</dbReference>
<dbReference type="FunFam" id="3.40.50.300:FF:001067">
    <property type="entry name" value="DNA mismatch repair protein MSH5"/>
    <property type="match status" value="1"/>
</dbReference>
<proteinExistence type="inferred from homology"/>
<dbReference type="Pfam" id="PF00488">
    <property type="entry name" value="MutS_V"/>
    <property type="match status" value="1"/>
</dbReference>
<dbReference type="InterPro" id="IPR007696">
    <property type="entry name" value="DNA_mismatch_repair_MutS_core"/>
</dbReference>
<keyword evidence="6" id="KW-0067">ATP-binding</keyword>
<evidence type="ECO:0000256" key="2">
    <source>
        <dbReference type="ARBA" id="ARBA00004286"/>
    </source>
</evidence>
<gene>
    <name evidence="14" type="ORF">B5807_09687</name>
</gene>
<dbReference type="Gene3D" id="3.40.50.300">
    <property type="entry name" value="P-loop containing nucleotide triphosphate hydrolases"/>
    <property type="match status" value="1"/>
</dbReference>
<keyword evidence="9" id="KW-0469">Meiosis</keyword>
<keyword evidence="15" id="KW-1185">Reference proteome</keyword>
<name>A0A1Y2LRM0_EPING</name>
<dbReference type="CDD" id="cd03281">
    <property type="entry name" value="ABC_MSH5_euk"/>
    <property type="match status" value="1"/>
</dbReference>
<dbReference type="GO" id="GO:0005524">
    <property type="term" value="F:ATP binding"/>
    <property type="evidence" value="ECO:0007669"/>
    <property type="project" value="UniProtKB-KW"/>
</dbReference>
<dbReference type="FunCoup" id="A0A1Y2LRM0">
    <property type="interactions" value="143"/>
</dbReference>
<dbReference type="PANTHER" id="PTHR11361:SF20">
    <property type="entry name" value="MUTS PROTEIN HOMOLOG 5"/>
    <property type="match status" value="1"/>
</dbReference>
<keyword evidence="5" id="KW-0547">Nucleotide-binding</keyword>
<dbReference type="Proteomes" id="UP000193240">
    <property type="component" value="Unassembled WGS sequence"/>
</dbReference>
<evidence type="ECO:0000256" key="11">
    <source>
        <dbReference type="ARBA" id="ARBA00077470"/>
    </source>
</evidence>
<dbReference type="GO" id="GO:0051026">
    <property type="term" value="P:chiasma assembly"/>
    <property type="evidence" value="ECO:0007669"/>
    <property type="project" value="TreeGrafter"/>
</dbReference>
<dbReference type="EMBL" id="KZ107853">
    <property type="protein sequence ID" value="OSS45588.1"/>
    <property type="molecule type" value="Genomic_DNA"/>
</dbReference>
<dbReference type="SMART" id="SM00534">
    <property type="entry name" value="MUTSac"/>
    <property type="match status" value="1"/>
</dbReference>
<evidence type="ECO:0000313" key="15">
    <source>
        <dbReference type="Proteomes" id="UP000193240"/>
    </source>
</evidence>
<evidence type="ECO:0000259" key="13">
    <source>
        <dbReference type="PROSITE" id="PS00486"/>
    </source>
</evidence>
<keyword evidence="12" id="KW-0175">Coiled coil</keyword>
<dbReference type="STRING" id="105696.A0A1Y2LRM0"/>
<dbReference type="SUPFAM" id="SSF52540">
    <property type="entry name" value="P-loop containing nucleoside triphosphate hydrolases"/>
    <property type="match status" value="1"/>
</dbReference>
<comment type="subcellular location">
    <subcellularLocation>
        <location evidence="2">Chromosome</location>
    </subcellularLocation>
    <subcellularLocation>
        <location evidence="1">Nucleus</location>
    </subcellularLocation>
</comment>
<evidence type="ECO:0000256" key="4">
    <source>
        <dbReference type="ARBA" id="ARBA00022454"/>
    </source>
</evidence>
<keyword evidence="4" id="KW-0158">Chromosome</keyword>
<organism evidence="14 15">
    <name type="scientific">Epicoccum nigrum</name>
    <name type="common">Soil fungus</name>
    <name type="synonym">Epicoccum purpurascens</name>
    <dbReference type="NCBI Taxonomy" id="105696"/>
    <lineage>
        <taxon>Eukaryota</taxon>
        <taxon>Fungi</taxon>
        <taxon>Dikarya</taxon>
        <taxon>Ascomycota</taxon>
        <taxon>Pezizomycotina</taxon>
        <taxon>Dothideomycetes</taxon>
        <taxon>Pleosporomycetidae</taxon>
        <taxon>Pleosporales</taxon>
        <taxon>Pleosporineae</taxon>
        <taxon>Didymellaceae</taxon>
        <taxon>Epicoccum</taxon>
    </lineage>
</organism>
<accession>A0A1Y2LRM0</accession>
<dbReference type="AlphaFoldDB" id="A0A1Y2LRM0"/>
<comment type="similarity">
    <text evidence="3">Belongs to the DNA mismatch repair MutS family.</text>
</comment>
<evidence type="ECO:0000256" key="9">
    <source>
        <dbReference type="ARBA" id="ARBA00023254"/>
    </source>
</evidence>
<dbReference type="GO" id="GO:0030983">
    <property type="term" value="F:mismatched DNA binding"/>
    <property type="evidence" value="ECO:0007669"/>
    <property type="project" value="InterPro"/>
</dbReference>
<dbReference type="InParanoid" id="A0A1Y2LRM0"/>
<evidence type="ECO:0000256" key="7">
    <source>
        <dbReference type="ARBA" id="ARBA00023125"/>
    </source>
</evidence>
<reference evidence="14 15" key="1">
    <citation type="journal article" date="2017" name="Genome Announc.">
        <title>Genome sequence of the saprophytic ascomycete Epicoccum nigrum ICMP 19927 strain isolated from New Zealand.</title>
        <authorList>
            <person name="Fokin M."/>
            <person name="Fleetwood D."/>
            <person name="Weir B.S."/>
            <person name="Villas-Boas S.G."/>
        </authorList>
    </citation>
    <scope>NUCLEOTIDE SEQUENCE [LARGE SCALE GENOMIC DNA]</scope>
    <source>
        <strain evidence="14 15">ICMP 19927</strain>
    </source>
</reference>
<dbReference type="GO" id="GO:0005694">
    <property type="term" value="C:chromosome"/>
    <property type="evidence" value="ECO:0007669"/>
    <property type="project" value="UniProtKB-SubCell"/>
</dbReference>
<dbReference type="SMART" id="SM00533">
    <property type="entry name" value="MUTSd"/>
    <property type="match status" value="1"/>
</dbReference>
<dbReference type="InterPro" id="IPR036187">
    <property type="entry name" value="DNA_mismatch_repair_MutS_sf"/>
</dbReference>
<evidence type="ECO:0000313" key="14">
    <source>
        <dbReference type="EMBL" id="OSS45588.1"/>
    </source>
</evidence>
<dbReference type="OMA" id="CSVYFMP"/>
<dbReference type="PROSITE" id="PS00486">
    <property type="entry name" value="DNA_MISMATCH_REPAIR_2"/>
    <property type="match status" value="1"/>
</dbReference>
<evidence type="ECO:0000256" key="12">
    <source>
        <dbReference type="SAM" id="Coils"/>
    </source>
</evidence>
<feature type="domain" description="DNA mismatch repair proteins mutS family" evidence="13">
    <location>
        <begin position="679"/>
        <end position="695"/>
    </location>
</feature>
<evidence type="ECO:0000256" key="1">
    <source>
        <dbReference type="ARBA" id="ARBA00004123"/>
    </source>
</evidence>
<keyword evidence="8" id="KW-0539">Nucleus</keyword>
<sequence>MAIDMTPRGTIGCCYYVSREERLYFMEDIQIGDANIVDTLKTFVDPTVILTSIKVDDSVIDRFDPEAKSATSASGTNDQFRLPFLLDVRPSGEFNYDTARTKLMTLRLGEVDGPRVNFIVPGDHLATHDDVGAPGQQNQLLRLAGWIDIESRVTVGCAGALISYLQRRRAAAYLPGDEAAHMMFRITALAMFSLRETMFINADTLRSLGITDAEAHPHSHNRGPNANSGAKEGLSVYGLFHHLARTPQGKFLLRQCFIRPSMNIEVINERLDAVSVFSRSENTSALDALVQNMKNIGNMRVMVINLRKGVGGSLPGRNGVSRNVWTSVREFAFHALKIKDALQDVIGGDHLSIRNKVLQSFEGYHLAQVGRKISETVDFEKTAEERRTVILAGIDEELDNMKRTLDGLEDILNQVASKLSEGMPAELRAALNVIYFPQIGFLVIVPIDNSTGAAVYDGSFESPWEMMFSAEGQAYFKTAEVREMDDHFGDVYGIISDREIEISHELAQFILQYEELFTSCSDVCGELDTLLALAQGAKVYNLVRPRMTLENIVQIDKGRHILQEQTVPSFVPNDTFIVGGVMHNCSETEQCNSDPQCPSMLVLTGPNYSGKSVYLKQVALIVFMAHVGSFVPAVSAKIGLTDKILSRVTTRETVSRAQSAFMIDLQQISLALNLTTRRSLVIIDEFGKGTDACDGAGLACAVMEYLLSLGNERPKVIGATHFHEIFEMGLLTPNPSLTFGHLEVKVDTEKSQVDDQITYLYNFREGRSTSSFGTCCAALNGVPEDIVRRAEDLILFSIKGEDLVAACCQMPTDEAAELKEAEQIAREFLNTNVYDEPDVKLSDILTVSTVSDSR</sequence>
<dbReference type="InterPro" id="IPR027417">
    <property type="entry name" value="P-loop_NTPase"/>
</dbReference>
<feature type="coiled-coil region" evidence="12">
    <location>
        <begin position="391"/>
        <end position="418"/>
    </location>
</feature>
<dbReference type="SUPFAM" id="SSF48334">
    <property type="entry name" value="DNA repair protein MutS, domain III"/>
    <property type="match status" value="1"/>
</dbReference>
<dbReference type="GO" id="GO:0140664">
    <property type="term" value="F:ATP-dependent DNA damage sensor activity"/>
    <property type="evidence" value="ECO:0007669"/>
    <property type="project" value="InterPro"/>
</dbReference>
<dbReference type="GO" id="GO:0006298">
    <property type="term" value="P:mismatch repair"/>
    <property type="evidence" value="ECO:0007669"/>
    <property type="project" value="InterPro"/>
</dbReference>
<dbReference type="InterPro" id="IPR045076">
    <property type="entry name" value="MutS"/>
</dbReference>
<evidence type="ECO:0000256" key="6">
    <source>
        <dbReference type="ARBA" id="ARBA00022840"/>
    </source>
</evidence>
<evidence type="ECO:0000256" key="10">
    <source>
        <dbReference type="ARBA" id="ARBA00073549"/>
    </source>
</evidence>
<evidence type="ECO:0000256" key="3">
    <source>
        <dbReference type="ARBA" id="ARBA00006271"/>
    </source>
</evidence>
<protein>
    <recommendedName>
        <fullName evidence="10">DNA mismatch repair protein MSH5</fullName>
    </recommendedName>
    <alternativeName>
        <fullName evidence="11">MutS protein homolog 5</fullName>
    </alternativeName>
</protein>
<dbReference type="InterPro" id="IPR000432">
    <property type="entry name" value="DNA_mismatch_repair_MutS_C"/>
</dbReference>
<dbReference type="GO" id="GO:0005634">
    <property type="term" value="C:nucleus"/>
    <property type="evidence" value="ECO:0007669"/>
    <property type="project" value="UniProtKB-SubCell"/>
</dbReference>
<dbReference type="Pfam" id="PF05192">
    <property type="entry name" value="MutS_III"/>
    <property type="match status" value="1"/>
</dbReference>